<dbReference type="EMBL" id="JACAZF010000009">
    <property type="protein sequence ID" value="KAF7294879.1"/>
    <property type="molecule type" value="Genomic_DNA"/>
</dbReference>
<keyword evidence="2" id="KW-1185">Reference proteome</keyword>
<protein>
    <submittedName>
        <fullName evidence="1">Uncharacterized protein</fullName>
    </submittedName>
</protein>
<dbReference type="Proteomes" id="UP000636479">
    <property type="component" value="Unassembled WGS sequence"/>
</dbReference>
<comment type="caution">
    <text evidence="1">The sequence shown here is derived from an EMBL/GenBank/DDBJ whole genome shotgun (WGS) entry which is preliminary data.</text>
</comment>
<evidence type="ECO:0000313" key="2">
    <source>
        <dbReference type="Proteomes" id="UP000636479"/>
    </source>
</evidence>
<accession>A0A8H6W0H6</accession>
<sequence length="470" mass="52016">MNGLMPGLGYEWGRPRIPVACIPAGQLVLCIDNDLWYARPHESPDAYACQSHYQVNLLTCKLHRVEWHSQPISGIVDSTPPPTSQELELWEDIQMNSSWAIPCVGNGPMLVAGCRVTLPLNNILKGQPASGMIVDTELKGTCRVRVSRKGEPLDMNRPTLIDDLLSPPEEPDEVLIDRRNLSPHFINGPVDIQIGDRVVILSGHHLHRIGIVERLHNGRTTPLLTIIDNHIPISNVAISNVARLFLPGDPVVILYGAHNGIRGNIEGTFALRQLDDEQHQFPPGGIRVQADYANIAVNVPTQFVRFDVRIMGADPSRAPVNVDRHWLARDALVGKSLKVRLGPVLRGRMTEKQAIAIGKQGHIILQEAVCPQTYAVPMQVEIDRERTKVTIAPEWLHPSLYDVKARVMETVVVIGPDAEGSEEHIGRYAHVEPGQIGWPVKAVITTESDAIAHFPQESLCITRDIVSKKT</sequence>
<dbReference type="GeneID" id="59349364"/>
<evidence type="ECO:0000313" key="1">
    <source>
        <dbReference type="EMBL" id="KAF7294879.1"/>
    </source>
</evidence>
<name>A0A8H6W0H6_9AGAR</name>
<gene>
    <name evidence="1" type="ORF">MIND_01025800</name>
</gene>
<proteinExistence type="predicted"/>
<reference evidence="1" key="1">
    <citation type="submission" date="2020-05" db="EMBL/GenBank/DDBJ databases">
        <title>Mycena genomes resolve the evolution of fungal bioluminescence.</title>
        <authorList>
            <person name="Tsai I.J."/>
        </authorList>
    </citation>
    <scope>NUCLEOTIDE SEQUENCE</scope>
    <source>
        <strain evidence="1">171206Taipei</strain>
    </source>
</reference>
<dbReference type="OrthoDB" id="3068774at2759"/>
<dbReference type="RefSeq" id="XP_037216242.1">
    <property type="nucleotide sequence ID" value="XM_037366848.1"/>
</dbReference>
<organism evidence="1 2">
    <name type="scientific">Mycena indigotica</name>
    <dbReference type="NCBI Taxonomy" id="2126181"/>
    <lineage>
        <taxon>Eukaryota</taxon>
        <taxon>Fungi</taxon>
        <taxon>Dikarya</taxon>
        <taxon>Basidiomycota</taxon>
        <taxon>Agaricomycotina</taxon>
        <taxon>Agaricomycetes</taxon>
        <taxon>Agaricomycetidae</taxon>
        <taxon>Agaricales</taxon>
        <taxon>Marasmiineae</taxon>
        <taxon>Mycenaceae</taxon>
        <taxon>Mycena</taxon>
    </lineage>
</organism>
<dbReference type="AlphaFoldDB" id="A0A8H6W0H6"/>